<dbReference type="EMBL" id="CP013213">
    <property type="protein sequence ID" value="AMC92568.1"/>
    <property type="molecule type" value="Genomic_DNA"/>
</dbReference>
<evidence type="ECO:0000313" key="1">
    <source>
        <dbReference type="EMBL" id="AMC92568.1"/>
    </source>
</evidence>
<dbReference type="Proteomes" id="UP000063781">
    <property type="component" value="Chromosome"/>
</dbReference>
<dbReference type="AlphaFoldDB" id="A0A120JTD8"/>
<organism evidence="1 2">
    <name type="scientific">Erysipelothrix larvae</name>
    <dbReference type="NCBI Taxonomy" id="1514105"/>
    <lineage>
        <taxon>Bacteria</taxon>
        <taxon>Bacillati</taxon>
        <taxon>Bacillota</taxon>
        <taxon>Erysipelotrichia</taxon>
        <taxon>Erysipelotrichales</taxon>
        <taxon>Erysipelotrichaceae</taxon>
        <taxon>Erysipelothrix</taxon>
    </lineage>
</organism>
<dbReference type="KEGG" id="erl:AOC36_00725"/>
<reference evidence="1 2" key="1">
    <citation type="submission" date="2015-10" db="EMBL/GenBank/DDBJ databases">
        <title>Erysipelothrix larvae sp. LV19 isolated from the larval gut of the rhinoceros beetle, Trypoxylus dichotomus.</title>
        <authorList>
            <person name="Lim S."/>
            <person name="Kim B.-C."/>
        </authorList>
    </citation>
    <scope>NUCLEOTIDE SEQUENCE [LARGE SCALE GENOMIC DNA]</scope>
    <source>
        <strain evidence="1 2">LV19</strain>
    </source>
</reference>
<dbReference type="SUPFAM" id="SSF160704">
    <property type="entry name" value="YehR-like"/>
    <property type="match status" value="1"/>
</dbReference>
<accession>A0A120JTD8</accession>
<gene>
    <name evidence="1" type="ORF">AOC36_00725</name>
</gene>
<dbReference type="InterPro" id="IPR036699">
    <property type="entry name" value="YehR-like_sf"/>
</dbReference>
<name>A0A120JTD8_9FIRM</name>
<proteinExistence type="predicted"/>
<dbReference type="Gene3D" id="3.30.1830.10">
    <property type="entry name" value="YehR-like"/>
    <property type="match status" value="1"/>
</dbReference>
<keyword evidence="2" id="KW-1185">Reference proteome</keyword>
<sequence length="124" mass="13512">MDKQYSAYTTSKQTLESEGDIVKVILFEGIIDYSSKEQLESAIVQIDAAIESVNSLDGVEVSYEKLSDTSIKDKARYDLESASISTLQQLGLLSSDDAAKETKLISLKKSVTALESSGFTCKTK</sequence>
<evidence type="ECO:0000313" key="2">
    <source>
        <dbReference type="Proteomes" id="UP000063781"/>
    </source>
</evidence>
<protein>
    <submittedName>
        <fullName evidence="1">Uncharacterized protein</fullName>
    </submittedName>
</protein>